<evidence type="ECO:0000259" key="2">
    <source>
        <dbReference type="PROSITE" id="PS50925"/>
    </source>
</evidence>
<evidence type="ECO:0000313" key="6">
    <source>
        <dbReference type="Proteomes" id="UP000439591"/>
    </source>
</evidence>
<feature type="domain" description="BLUF" evidence="2">
    <location>
        <begin position="1"/>
        <end position="96"/>
    </location>
</feature>
<name>A0A5S9PXS4_9GAMM</name>
<gene>
    <name evidence="3" type="ORF">IHBHHGIJ_02317</name>
    <name evidence="4" type="ORF">KFEGEMFD_02504</name>
</gene>
<dbReference type="GO" id="GO:0009882">
    <property type="term" value="F:blue light photoreceptor activity"/>
    <property type="evidence" value="ECO:0007669"/>
    <property type="project" value="InterPro"/>
</dbReference>
<dbReference type="SUPFAM" id="SSF54975">
    <property type="entry name" value="Acylphosphatase/BLUF domain-like"/>
    <property type="match status" value="1"/>
</dbReference>
<dbReference type="EMBL" id="CACSIK010000001">
    <property type="protein sequence ID" value="CAA0092556.1"/>
    <property type="molecule type" value="Genomic_DNA"/>
</dbReference>
<dbReference type="AlphaFoldDB" id="A0A5S9PXS4"/>
<reference evidence="5 6" key="1">
    <citation type="submission" date="2019-11" db="EMBL/GenBank/DDBJ databases">
        <authorList>
            <person name="Holert J."/>
        </authorList>
    </citation>
    <scope>NUCLEOTIDE SEQUENCE [LARGE SCALE GENOMIC DNA]</scope>
    <source>
        <strain evidence="4">BC3_2A</strain>
        <strain evidence="3">SB11_1A</strain>
    </source>
</reference>
<dbReference type="Proteomes" id="UP000439591">
    <property type="component" value="Unassembled WGS sequence"/>
</dbReference>
<dbReference type="InterPro" id="IPR007024">
    <property type="entry name" value="BLUF_domain"/>
</dbReference>
<dbReference type="GO" id="GO:0071949">
    <property type="term" value="F:FAD binding"/>
    <property type="evidence" value="ECO:0007669"/>
    <property type="project" value="InterPro"/>
</dbReference>
<feature type="region of interest" description="Disordered" evidence="1">
    <location>
        <begin position="240"/>
        <end position="263"/>
    </location>
</feature>
<evidence type="ECO:0000313" key="4">
    <source>
        <dbReference type="EMBL" id="CAA0109857.1"/>
    </source>
</evidence>
<evidence type="ECO:0000256" key="1">
    <source>
        <dbReference type="SAM" id="MobiDB-lite"/>
    </source>
</evidence>
<evidence type="ECO:0000313" key="3">
    <source>
        <dbReference type="EMBL" id="CAA0092556.1"/>
    </source>
</evidence>
<keyword evidence="5" id="KW-1185">Reference proteome</keyword>
<protein>
    <recommendedName>
        <fullName evidence="2">BLUF domain-containing protein</fullName>
    </recommendedName>
</protein>
<feature type="compositionally biased region" description="Low complexity" evidence="1">
    <location>
        <begin position="248"/>
        <end position="258"/>
    </location>
</feature>
<dbReference type="SMART" id="SM01034">
    <property type="entry name" value="BLUF"/>
    <property type="match status" value="1"/>
</dbReference>
<dbReference type="Pfam" id="PF04940">
    <property type="entry name" value="BLUF"/>
    <property type="match status" value="1"/>
</dbReference>
<sequence length="277" mass="31077">MKRIACISTINGLENNGDFSSSLMDLYNSTRVHNRENDITGVFIISGSNCLQIMEGNATSVANAIYRMGRDKRISDLSVVMNCNEESPEYRGWNIRFINAGTGSHLEFITKLKKKLANKITAKTRSDHERLAQLFNDSTNSKKTSKITPLANTSAAENFKPASSYKKHVLSISSWPRPNQLKMSPELISLCSNLMRRPIHFERILSLKICASEKNLVLNLAALDDIGLLKQHIDNDAKNINQADSRKTSPTNTSSTSRKSSDRFSRVLRRFIATTKH</sequence>
<accession>A0A5S9PXS4</accession>
<evidence type="ECO:0000313" key="5">
    <source>
        <dbReference type="Proteomes" id="UP000435877"/>
    </source>
</evidence>
<organism evidence="4 6">
    <name type="scientific">Zhongshania aliphaticivorans</name>
    <dbReference type="NCBI Taxonomy" id="1470434"/>
    <lineage>
        <taxon>Bacteria</taxon>
        <taxon>Pseudomonadati</taxon>
        <taxon>Pseudomonadota</taxon>
        <taxon>Gammaproteobacteria</taxon>
        <taxon>Cellvibrionales</taxon>
        <taxon>Spongiibacteraceae</taxon>
        <taxon>Zhongshania</taxon>
    </lineage>
</organism>
<dbReference type="RefSeq" id="WP_159268873.1">
    <property type="nucleotide sequence ID" value="NZ_CACSIK010000001.1"/>
</dbReference>
<proteinExistence type="predicted"/>
<dbReference type="EMBL" id="CACSIM010000004">
    <property type="protein sequence ID" value="CAA0109857.1"/>
    <property type="molecule type" value="Genomic_DNA"/>
</dbReference>
<dbReference type="OrthoDB" id="5734523at2"/>
<dbReference type="Gene3D" id="3.30.70.100">
    <property type="match status" value="1"/>
</dbReference>
<dbReference type="Proteomes" id="UP000435877">
    <property type="component" value="Unassembled WGS sequence"/>
</dbReference>
<dbReference type="InterPro" id="IPR036046">
    <property type="entry name" value="Acylphosphatase-like_dom_sf"/>
</dbReference>
<dbReference type="PROSITE" id="PS50925">
    <property type="entry name" value="BLUF"/>
    <property type="match status" value="1"/>
</dbReference>